<dbReference type="GO" id="GO:0008270">
    <property type="term" value="F:zinc ion binding"/>
    <property type="evidence" value="ECO:0007669"/>
    <property type="project" value="UniProtKB-KW"/>
</dbReference>
<proteinExistence type="predicted"/>
<feature type="region of interest" description="Disordered" evidence="5">
    <location>
        <begin position="178"/>
        <end position="256"/>
    </location>
</feature>
<dbReference type="InterPro" id="IPR040107">
    <property type="entry name" value="Snu23"/>
</dbReference>
<evidence type="ECO:0000313" key="7">
    <source>
        <dbReference type="EMBL" id="KAG7571170.1"/>
    </source>
</evidence>
<organism evidence="7 8">
    <name type="scientific">Filobasidium floriforme</name>
    <dbReference type="NCBI Taxonomy" id="5210"/>
    <lineage>
        <taxon>Eukaryota</taxon>
        <taxon>Fungi</taxon>
        <taxon>Dikarya</taxon>
        <taxon>Basidiomycota</taxon>
        <taxon>Agaricomycotina</taxon>
        <taxon>Tremellomycetes</taxon>
        <taxon>Filobasidiales</taxon>
        <taxon>Filobasidiaceae</taxon>
        <taxon>Filobasidium</taxon>
    </lineage>
</organism>
<keyword evidence="4" id="KW-0539">Nucleus</keyword>
<dbReference type="SMART" id="SM00451">
    <property type="entry name" value="ZnF_U1"/>
    <property type="match status" value="1"/>
</dbReference>
<feature type="compositionally biased region" description="Basic and acidic residues" evidence="5">
    <location>
        <begin position="179"/>
        <end position="199"/>
    </location>
</feature>
<comment type="caution">
    <text evidence="7">The sequence shown here is derived from an EMBL/GenBank/DDBJ whole genome shotgun (WGS) entry which is preliminary data.</text>
</comment>
<evidence type="ECO:0000256" key="4">
    <source>
        <dbReference type="ARBA" id="ARBA00023242"/>
    </source>
</evidence>
<dbReference type="InterPro" id="IPR036236">
    <property type="entry name" value="Znf_C2H2_sf"/>
</dbReference>
<dbReference type="PROSITE" id="PS00028">
    <property type="entry name" value="ZINC_FINGER_C2H2_1"/>
    <property type="match status" value="1"/>
</dbReference>
<dbReference type="Proteomes" id="UP000812966">
    <property type="component" value="Unassembled WGS sequence"/>
</dbReference>
<dbReference type="EMBL" id="JABELV010000010">
    <property type="protein sequence ID" value="KAG7571170.1"/>
    <property type="molecule type" value="Genomic_DNA"/>
</dbReference>
<feature type="region of interest" description="Disordered" evidence="5">
    <location>
        <begin position="29"/>
        <end position="70"/>
    </location>
</feature>
<dbReference type="OrthoDB" id="30343at2759"/>
<evidence type="ECO:0000256" key="5">
    <source>
        <dbReference type="SAM" id="MobiDB-lite"/>
    </source>
</evidence>
<evidence type="ECO:0000313" key="8">
    <source>
        <dbReference type="Proteomes" id="UP000812966"/>
    </source>
</evidence>
<dbReference type="PANTHER" id="PTHR45986:SF1">
    <property type="entry name" value="ZINC FINGER MATRIN-TYPE PROTEIN 2"/>
    <property type="match status" value="1"/>
</dbReference>
<dbReference type="Pfam" id="PF12171">
    <property type="entry name" value="zf-C2H2_jaz"/>
    <property type="match status" value="1"/>
</dbReference>
<sequence length="256" mass="28414">MADSKAKGGAYGDNSNDYRRKWDKEEYLAKSKAQDAAAQEYAQAAQAAQAAGKKPPPRPRAGDANMGPKPTKALEAREEDLGIEKNLGKSMLVAAGGKGPGAGFYCEMCRRTLKDSIAYLDHVNGRSHLARLGQTTQVRRSTVAQVRARIDLLRAQSQSKITSKNFDFESRLKLVVQEEEARRKEKKEGKKRKREEARLKASTGQDEDDEGVKRTKGAFGNAKKEQEEEDRKREEERQFEAMMGFSGGFGGGVKKR</sequence>
<dbReference type="GO" id="GO:0000398">
    <property type="term" value="P:mRNA splicing, via spliceosome"/>
    <property type="evidence" value="ECO:0007669"/>
    <property type="project" value="InterPro"/>
</dbReference>
<dbReference type="InterPro" id="IPR022755">
    <property type="entry name" value="Znf_C2H2_jaz"/>
</dbReference>
<feature type="domain" description="C2H2-type" evidence="6">
    <location>
        <begin position="106"/>
        <end position="128"/>
    </location>
</feature>
<dbReference type="GO" id="GO:0005681">
    <property type="term" value="C:spliceosomal complex"/>
    <property type="evidence" value="ECO:0007669"/>
    <property type="project" value="InterPro"/>
</dbReference>
<dbReference type="GO" id="GO:0003676">
    <property type="term" value="F:nucleic acid binding"/>
    <property type="evidence" value="ECO:0007669"/>
    <property type="project" value="InterPro"/>
</dbReference>
<evidence type="ECO:0000256" key="3">
    <source>
        <dbReference type="ARBA" id="ARBA00022833"/>
    </source>
</evidence>
<keyword evidence="8" id="KW-1185">Reference proteome</keyword>
<feature type="compositionally biased region" description="Low complexity" evidence="5">
    <location>
        <begin position="34"/>
        <end position="51"/>
    </location>
</feature>
<evidence type="ECO:0000259" key="6">
    <source>
        <dbReference type="PROSITE" id="PS00028"/>
    </source>
</evidence>
<gene>
    <name evidence="7" type="ORF">FFLO_00843</name>
</gene>
<name>A0A8K0JQN2_9TREE</name>
<accession>A0A8K0JQN2</accession>
<keyword evidence="1" id="KW-0479">Metal-binding</keyword>
<reference evidence="7" key="1">
    <citation type="submission" date="2020-04" db="EMBL/GenBank/DDBJ databases">
        <title>Analysis of mating type loci in Filobasidium floriforme.</title>
        <authorList>
            <person name="Nowrousian M."/>
        </authorList>
    </citation>
    <scope>NUCLEOTIDE SEQUENCE</scope>
    <source>
        <strain evidence="7">CBS 6242</strain>
    </source>
</reference>
<evidence type="ECO:0000256" key="2">
    <source>
        <dbReference type="ARBA" id="ARBA00022771"/>
    </source>
</evidence>
<dbReference type="GO" id="GO:0046540">
    <property type="term" value="C:U4/U6 x U5 tri-snRNP complex"/>
    <property type="evidence" value="ECO:0007669"/>
    <property type="project" value="TreeGrafter"/>
</dbReference>
<evidence type="ECO:0000256" key="1">
    <source>
        <dbReference type="ARBA" id="ARBA00022723"/>
    </source>
</evidence>
<dbReference type="AlphaFoldDB" id="A0A8K0JQN2"/>
<keyword evidence="3" id="KW-0862">Zinc</keyword>
<dbReference type="InterPro" id="IPR013087">
    <property type="entry name" value="Znf_C2H2_type"/>
</dbReference>
<keyword evidence="2" id="KW-0863">Zinc-finger</keyword>
<dbReference type="InterPro" id="IPR003604">
    <property type="entry name" value="Matrin/U1-like-C_Znf_C2H2"/>
</dbReference>
<dbReference type="PANTHER" id="PTHR45986">
    <property type="entry name" value="ZINC FINGER MATRIN-TYPE PROTEIN 2"/>
    <property type="match status" value="1"/>
</dbReference>
<feature type="compositionally biased region" description="Basic and acidic residues" evidence="5">
    <location>
        <begin position="222"/>
        <end position="239"/>
    </location>
</feature>
<protein>
    <recommendedName>
        <fullName evidence="6">C2H2-type domain-containing protein</fullName>
    </recommendedName>
</protein>
<feature type="compositionally biased region" description="Gly residues" evidence="5">
    <location>
        <begin position="245"/>
        <end position="256"/>
    </location>
</feature>
<dbReference type="SUPFAM" id="SSF57667">
    <property type="entry name" value="beta-beta-alpha zinc fingers"/>
    <property type="match status" value="1"/>
</dbReference>